<organism evidence="9 10">
    <name type="scientific">Eptatretus burgeri</name>
    <name type="common">Inshore hagfish</name>
    <dbReference type="NCBI Taxonomy" id="7764"/>
    <lineage>
        <taxon>Eukaryota</taxon>
        <taxon>Metazoa</taxon>
        <taxon>Chordata</taxon>
        <taxon>Craniata</taxon>
        <taxon>Vertebrata</taxon>
        <taxon>Cyclostomata</taxon>
        <taxon>Myxini</taxon>
        <taxon>Myxiniformes</taxon>
        <taxon>Myxinidae</taxon>
        <taxon>Eptatretinae</taxon>
        <taxon>Eptatretus</taxon>
    </lineage>
</organism>
<keyword evidence="3" id="KW-0677">Repeat</keyword>
<keyword evidence="4 8" id="KW-1133">Transmembrane helix</keyword>
<dbReference type="Ensembl" id="ENSEBUT00000008346.1">
    <property type="protein sequence ID" value="ENSEBUP00000007857.1"/>
    <property type="gene ID" value="ENSEBUG00000005112.1"/>
</dbReference>
<evidence type="ECO:0000256" key="1">
    <source>
        <dbReference type="ARBA" id="ARBA00004167"/>
    </source>
</evidence>
<feature type="disulfide bond" evidence="7">
    <location>
        <begin position="67"/>
        <end position="85"/>
    </location>
</feature>
<evidence type="ECO:0000256" key="5">
    <source>
        <dbReference type="ARBA" id="ARBA00023136"/>
    </source>
</evidence>
<comment type="subcellular location">
    <subcellularLocation>
        <location evidence="1">Membrane</location>
        <topology evidence="1">Single-pass membrane protein</topology>
    </subcellularLocation>
</comment>
<dbReference type="PRINTS" id="PR00261">
    <property type="entry name" value="LDLRECEPTOR"/>
</dbReference>
<dbReference type="SUPFAM" id="SSF57424">
    <property type="entry name" value="LDL receptor-like module"/>
    <property type="match status" value="2"/>
</dbReference>
<feature type="disulfide bond" evidence="7">
    <location>
        <begin position="125"/>
        <end position="140"/>
    </location>
</feature>
<evidence type="ECO:0000256" key="8">
    <source>
        <dbReference type="SAM" id="Phobius"/>
    </source>
</evidence>
<dbReference type="InterPro" id="IPR050685">
    <property type="entry name" value="LDLR"/>
</dbReference>
<dbReference type="CDD" id="cd00112">
    <property type="entry name" value="LDLa"/>
    <property type="match status" value="2"/>
</dbReference>
<dbReference type="SMART" id="SM00192">
    <property type="entry name" value="LDLa"/>
    <property type="match status" value="2"/>
</dbReference>
<dbReference type="PANTHER" id="PTHR24270">
    <property type="entry name" value="LOW-DENSITY LIPOPROTEIN RECEPTOR-RELATED"/>
    <property type="match status" value="1"/>
</dbReference>
<evidence type="ECO:0000256" key="2">
    <source>
        <dbReference type="ARBA" id="ARBA00022692"/>
    </source>
</evidence>
<protein>
    <submittedName>
        <fullName evidence="9">Uncharacterized protein</fullName>
    </submittedName>
</protein>
<dbReference type="Proteomes" id="UP000694388">
    <property type="component" value="Unplaced"/>
</dbReference>
<sequence>MSLHAVLCSAWNTGITPLTGRGAVLHWLVHPPTPPVLLSIPHTPVYHPTPGVAFPPARSCRDEEAVCSSGQCIPRGYLCDGELDCVDGSDELDCRKFVTLATQSPCEPNEFRCVNGRCTLKLWYCDGDNDCGDNSDENSCRECPCIQATTVMTSVTVKMVLMRMDVVSTLHNCQLDLLIFFNLFFSSSLYVIYSLILMIIN</sequence>
<evidence type="ECO:0000256" key="4">
    <source>
        <dbReference type="ARBA" id="ARBA00022989"/>
    </source>
</evidence>
<evidence type="ECO:0000256" key="6">
    <source>
        <dbReference type="ARBA" id="ARBA00023157"/>
    </source>
</evidence>
<feature type="transmembrane region" description="Helical" evidence="8">
    <location>
        <begin position="177"/>
        <end position="200"/>
    </location>
</feature>
<feature type="disulfide bond" evidence="7">
    <location>
        <begin position="113"/>
        <end position="131"/>
    </location>
</feature>
<accession>A0A8C4PZU2</accession>
<dbReference type="InterPro" id="IPR036055">
    <property type="entry name" value="LDL_receptor-like_sf"/>
</dbReference>
<reference evidence="9" key="2">
    <citation type="submission" date="2025-09" db="UniProtKB">
        <authorList>
            <consortium name="Ensembl"/>
        </authorList>
    </citation>
    <scope>IDENTIFICATION</scope>
</reference>
<proteinExistence type="predicted"/>
<keyword evidence="2 8" id="KW-0812">Transmembrane</keyword>
<feature type="disulfide bond" evidence="7">
    <location>
        <begin position="79"/>
        <end position="94"/>
    </location>
</feature>
<evidence type="ECO:0000256" key="3">
    <source>
        <dbReference type="ARBA" id="ARBA00022737"/>
    </source>
</evidence>
<name>A0A8C4PZU2_EPTBU</name>
<feature type="disulfide bond" evidence="7">
    <location>
        <begin position="60"/>
        <end position="72"/>
    </location>
</feature>
<reference evidence="9" key="1">
    <citation type="submission" date="2025-08" db="UniProtKB">
        <authorList>
            <consortium name="Ensembl"/>
        </authorList>
    </citation>
    <scope>IDENTIFICATION</scope>
</reference>
<keyword evidence="6 7" id="KW-1015">Disulfide bond</keyword>
<dbReference type="GO" id="GO:0016192">
    <property type="term" value="P:vesicle-mediated transport"/>
    <property type="evidence" value="ECO:0007669"/>
    <property type="project" value="UniProtKB-ARBA"/>
</dbReference>
<keyword evidence="5 8" id="KW-0472">Membrane</keyword>
<dbReference type="GeneTree" id="ENSGT00940000170419"/>
<evidence type="ECO:0000313" key="10">
    <source>
        <dbReference type="Proteomes" id="UP000694388"/>
    </source>
</evidence>
<dbReference type="Gene3D" id="4.10.400.10">
    <property type="entry name" value="Low-density Lipoprotein Receptor"/>
    <property type="match status" value="2"/>
</dbReference>
<dbReference type="Pfam" id="PF00057">
    <property type="entry name" value="Ldl_recept_a"/>
    <property type="match status" value="2"/>
</dbReference>
<evidence type="ECO:0000256" key="7">
    <source>
        <dbReference type="PROSITE-ProRule" id="PRU00124"/>
    </source>
</evidence>
<dbReference type="AlphaFoldDB" id="A0A8C4PZU2"/>
<keyword evidence="10" id="KW-1185">Reference proteome</keyword>
<evidence type="ECO:0000313" key="9">
    <source>
        <dbReference type="Ensembl" id="ENSEBUP00000007857.1"/>
    </source>
</evidence>
<dbReference type="GO" id="GO:0005886">
    <property type="term" value="C:plasma membrane"/>
    <property type="evidence" value="ECO:0007669"/>
    <property type="project" value="TreeGrafter"/>
</dbReference>
<dbReference type="InterPro" id="IPR002172">
    <property type="entry name" value="LDrepeatLR_classA_rpt"/>
</dbReference>
<dbReference type="PROSITE" id="PS50068">
    <property type="entry name" value="LDLRA_2"/>
    <property type="match status" value="2"/>
</dbReference>
<feature type="disulfide bond" evidence="7">
    <location>
        <begin position="106"/>
        <end position="118"/>
    </location>
</feature>